<sequence>MNRTNYGTNFKGVPPGFLCPMSLTSSAPQESDLDAFFPDLNPAPPILPGLLLFSPLRNWMPTSQMIDMGTGWVEARIVPTYLDSKWNDNVCQKPYPWVC</sequence>
<dbReference type="EMBL" id="WJEC01002691">
    <property type="protein sequence ID" value="KAF7476089.1"/>
    <property type="molecule type" value="Genomic_DNA"/>
</dbReference>
<dbReference type="Proteomes" id="UP000662637">
    <property type="component" value="Unassembled WGS sequence"/>
</dbReference>
<name>A0A5E4B8C0_MARMO</name>
<protein>
    <submittedName>
        <fullName evidence="2">Uncharacterized protein</fullName>
    </submittedName>
</protein>
<keyword evidence="3" id="KW-1185">Reference proteome</keyword>
<reference evidence="2 3" key="1">
    <citation type="submission" date="2019-04" db="EMBL/GenBank/DDBJ databases">
        <authorList>
            <person name="Alioto T."/>
            <person name="Alioto T."/>
        </authorList>
    </citation>
    <scope>NUCLEOTIDE SEQUENCE [LARGE SCALE GENOMIC DNA]</scope>
</reference>
<dbReference type="Proteomes" id="UP000335636">
    <property type="component" value="Unassembled WGS sequence"/>
</dbReference>
<evidence type="ECO:0000313" key="1">
    <source>
        <dbReference type="EMBL" id="KAF7476089.1"/>
    </source>
</evidence>
<gene>
    <name evidence="1" type="ORF">GHT09_012811</name>
    <name evidence="2" type="ORF">MONAX_5E042661</name>
</gene>
<dbReference type="EMBL" id="CABDUW010000331">
    <property type="protein sequence ID" value="VTJ65967.1"/>
    <property type="molecule type" value="Genomic_DNA"/>
</dbReference>
<reference evidence="1" key="2">
    <citation type="submission" date="2020-08" db="EMBL/GenBank/DDBJ databases">
        <authorList>
            <person name="Shumante A."/>
            <person name="Zimin A.V."/>
            <person name="Puiu D."/>
            <person name="Salzberg S.L."/>
        </authorList>
    </citation>
    <scope>NUCLEOTIDE SEQUENCE</scope>
    <source>
        <strain evidence="1">WC2-LM</strain>
        <tissue evidence="1">Liver</tissue>
    </source>
</reference>
<evidence type="ECO:0000313" key="3">
    <source>
        <dbReference type="Proteomes" id="UP000335636"/>
    </source>
</evidence>
<dbReference type="AlphaFoldDB" id="A0A5E4B8C0"/>
<proteinExistence type="predicted"/>
<organism evidence="2 3">
    <name type="scientific">Marmota monax</name>
    <name type="common">Woodchuck</name>
    <dbReference type="NCBI Taxonomy" id="9995"/>
    <lineage>
        <taxon>Eukaryota</taxon>
        <taxon>Metazoa</taxon>
        <taxon>Chordata</taxon>
        <taxon>Craniata</taxon>
        <taxon>Vertebrata</taxon>
        <taxon>Euteleostomi</taxon>
        <taxon>Mammalia</taxon>
        <taxon>Eutheria</taxon>
        <taxon>Euarchontoglires</taxon>
        <taxon>Glires</taxon>
        <taxon>Rodentia</taxon>
        <taxon>Sciuromorpha</taxon>
        <taxon>Sciuridae</taxon>
        <taxon>Xerinae</taxon>
        <taxon>Marmotini</taxon>
        <taxon>Marmota</taxon>
    </lineage>
</organism>
<accession>A0A5E4B8C0</accession>
<evidence type="ECO:0000313" key="2">
    <source>
        <dbReference type="EMBL" id="VTJ65967.1"/>
    </source>
</evidence>